<comment type="caution">
    <text evidence="2">The sequence shown here is derived from an EMBL/GenBank/DDBJ whole genome shotgun (WGS) entry which is preliminary data.</text>
</comment>
<protein>
    <submittedName>
        <fullName evidence="2">Uncharacterized protein</fullName>
    </submittedName>
</protein>
<dbReference type="EMBL" id="LAZR01048974">
    <property type="protein sequence ID" value="KKK90709.1"/>
    <property type="molecule type" value="Genomic_DNA"/>
</dbReference>
<accession>A0A0F9BJE7</accession>
<evidence type="ECO:0000256" key="1">
    <source>
        <dbReference type="SAM" id="Phobius"/>
    </source>
</evidence>
<proteinExistence type="predicted"/>
<name>A0A0F9BJE7_9ZZZZ</name>
<dbReference type="AlphaFoldDB" id="A0A0F9BJE7"/>
<sequence>ASTGRYVLSFFMAGLVGIWAVYWARYYGWRGIWISGVLMALIWGLYIYDAATCQYPDC</sequence>
<feature type="non-terminal residue" evidence="2">
    <location>
        <position position="1"/>
    </location>
</feature>
<feature type="transmembrane region" description="Helical" evidence="1">
    <location>
        <begin position="6"/>
        <end position="24"/>
    </location>
</feature>
<organism evidence="2">
    <name type="scientific">marine sediment metagenome</name>
    <dbReference type="NCBI Taxonomy" id="412755"/>
    <lineage>
        <taxon>unclassified sequences</taxon>
        <taxon>metagenomes</taxon>
        <taxon>ecological metagenomes</taxon>
    </lineage>
</organism>
<reference evidence="2" key="1">
    <citation type="journal article" date="2015" name="Nature">
        <title>Complex archaea that bridge the gap between prokaryotes and eukaryotes.</title>
        <authorList>
            <person name="Spang A."/>
            <person name="Saw J.H."/>
            <person name="Jorgensen S.L."/>
            <person name="Zaremba-Niedzwiedzka K."/>
            <person name="Martijn J."/>
            <person name="Lind A.E."/>
            <person name="van Eijk R."/>
            <person name="Schleper C."/>
            <person name="Guy L."/>
            <person name="Ettema T.J."/>
        </authorList>
    </citation>
    <scope>NUCLEOTIDE SEQUENCE</scope>
</reference>
<gene>
    <name evidence="2" type="ORF">LCGC14_2720260</name>
</gene>
<feature type="transmembrane region" description="Helical" evidence="1">
    <location>
        <begin position="31"/>
        <end position="48"/>
    </location>
</feature>
<evidence type="ECO:0000313" key="2">
    <source>
        <dbReference type="EMBL" id="KKK90709.1"/>
    </source>
</evidence>
<keyword evidence="1" id="KW-1133">Transmembrane helix</keyword>
<keyword evidence="1" id="KW-0472">Membrane</keyword>
<keyword evidence="1" id="KW-0812">Transmembrane</keyword>